<dbReference type="SUPFAM" id="SSF89550">
    <property type="entry name" value="PHP domain-like"/>
    <property type="match status" value="1"/>
</dbReference>
<proteinExistence type="predicted"/>
<dbReference type="GO" id="GO:0042578">
    <property type="term" value="F:phosphoric ester hydrolase activity"/>
    <property type="evidence" value="ECO:0007669"/>
    <property type="project" value="TreeGrafter"/>
</dbReference>
<dbReference type="SMART" id="SM00481">
    <property type="entry name" value="POLIIIAc"/>
    <property type="match status" value="1"/>
</dbReference>
<dbReference type="InterPro" id="IPR003141">
    <property type="entry name" value="Pol/His_phosphatase_N"/>
</dbReference>
<dbReference type="GO" id="GO:0008270">
    <property type="term" value="F:zinc ion binding"/>
    <property type="evidence" value="ECO:0007669"/>
    <property type="project" value="TreeGrafter"/>
</dbReference>
<name>A0A0G0ZJX8_UNCKA</name>
<evidence type="ECO:0000259" key="1">
    <source>
        <dbReference type="SMART" id="SM00481"/>
    </source>
</evidence>
<gene>
    <name evidence="2" type="ORF">UU80_C0008G0001</name>
</gene>
<dbReference type="Pfam" id="PF02811">
    <property type="entry name" value="PHP"/>
    <property type="match status" value="1"/>
</dbReference>
<dbReference type="STRING" id="1619103.UU80_C0008G0001"/>
<feature type="non-terminal residue" evidence="2">
    <location>
        <position position="1"/>
    </location>
</feature>
<dbReference type="AlphaFoldDB" id="A0A0G0ZJX8"/>
<evidence type="ECO:0000313" key="2">
    <source>
        <dbReference type="EMBL" id="KKS22346.1"/>
    </source>
</evidence>
<protein>
    <submittedName>
        <fullName evidence="2">PHP domain protein</fullName>
    </submittedName>
</protein>
<dbReference type="EMBL" id="LCCA01000008">
    <property type="protein sequence ID" value="KKS22346.1"/>
    <property type="molecule type" value="Genomic_DNA"/>
</dbReference>
<dbReference type="InterPro" id="IPR047967">
    <property type="entry name" value="PolX_PHP"/>
</dbReference>
<dbReference type="InterPro" id="IPR050243">
    <property type="entry name" value="PHP_phosphatase"/>
</dbReference>
<feature type="domain" description="Polymerase/histidinol phosphatase N-terminal" evidence="1">
    <location>
        <begin position="2"/>
        <end position="82"/>
    </location>
</feature>
<sequence length="236" mass="26393">KGDLHSHTIASDGLNTLAEMVNEARTMGYQYIGISDHSPSILSRGYDDVISIIERQRKSIDSINEAQNDIKVLFGYEVNILADATLSLPDEILAMLDYVVASIHTSFNQGMDIITGRLLAAIENPYVTIIGHPSGRLINERESCDINWGKVFKAVLKYDKILEINSQPNRLDLADDLVQEAVRLGIKLVIDTDAHDTGSLHFMKYGIDVARRGHAERRNIINTLNYEDMLEVIKKA</sequence>
<comment type="caution">
    <text evidence="2">The sequence shown here is derived from an EMBL/GenBank/DDBJ whole genome shotgun (WGS) entry which is preliminary data.</text>
</comment>
<accession>A0A0G0ZJX8</accession>
<dbReference type="PANTHER" id="PTHR36928">
    <property type="entry name" value="PHOSPHATASE YCDX-RELATED"/>
    <property type="match status" value="1"/>
</dbReference>
<dbReference type="GO" id="GO:0005829">
    <property type="term" value="C:cytosol"/>
    <property type="evidence" value="ECO:0007669"/>
    <property type="project" value="TreeGrafter"/>
</dbReference>
<dbReference type="InterPro" id="IPR004013">
    <property type="entry name" value="PHP_dom"/>
</dbReference>
<organism evidence="2 3">
    <name type="scientific">candidate division WWE3 bacterium GW2011_GWA1_41_8</name>
    <dbReference type="NCBI Taxonomy" id="1619103"/>
    <lineage>
        <taxon>Bacteria</taxon>
        <taxon>Katanobacteria</taxon>
    </lineage>
</organism>
<dbReference type="CDD" id="cd07436">
    <property type="entry name" value="PHP_PolX"/>
    <property type="match status" value="1"/>
</dbReference>
<evidence type="ECO:0000313" key="3">
    <source>
        <dbReference type="Proteomes" id="UP000034920"/>
    </source>
</evidence>
<reference evidence="2 3" key="1">
    <citation type="journal article" date="2015" name="Nature">
        <title>rRNA introns, odd ribosomes, and small enigmatic genomes across a large radiation of phyla.</title>
        <authorList>
            <person name="Brown C.T."/>
            <person name="Hug L.A."/>
            <person name="Thomas B.C."/>
            <person name="Sharon I."/>
            <person name="Castelle C.J."/>
            <person name="Singh A."/>
            <person name="Wilkins M.J."/>
            <person name="Williams K.H."/>
            <person name="Banfield J.F."/>
        </authorList>
    </citation>
    <scope>NUCLEOTIDE SEQUENCE [LARGE SCALE GENOMIC DNA]</scope>
</reference>
<dbReference type="Proteomes" id="UP000034920">
    <property type="component" value="Unassembled WGS sequence"/>
</dbReference>
<dbReference type="PANTHER" id="PTHR36928:SF1">
    <property type="entry name" value="PHOSPHATASE YCDX-RELATED"/>
    <property type="match status" value="1"/>
</dbReference>
<dbReference type="Gene3D" id="3.20.20.140">
    <property type="entry name" value="Metal-dependent hydrolases"/>
    <property type="match status" value="1"/>
</dbReference>
<dbReference type="InterPro" id="IPR016195">
    <property type="entry name" value="Pol/histidinol_Pase-like"/>
</dbReference>